<accession>A0A212J464</accession>
<evidence type="ECO:0000256" key="4">
    <source>
        <dbReference type="PROSITE-ProRule" id="PRU00335"/>
    </source>
</evidence>
<name>A0A212J464_9BACT</name>
<dbReference type="SUPFAM" id="SSF46689">
    <property type="entry name" value="Homeodomain-like"/>
    <property type="match status" value="1"/>
</dbReference>
<dbReference type="GO" id="GO:0003677">
    <property type="term" value="F:DNA binding"/>
    <property type="evidence" value="ECO:0007669"/>
    <property type="project" value="UniProtKB-UniRule"/>
</dbReference>
<dbReference type="Gene3D" id="1.10.357.10">
    <property type="entry name" value="Tetracycline Repressor, domain 2"/>
    <property type="match status" value="1"/>
</dbReference>
<dbReference type="PANTHER" id="PTHR47506:SF6">
    <property type="entry name" value="HTH-TYPE TRANSCRIPTIONAL REPRESSOR NEMR"/>
    <property type="match status" value="1"/>
</dbReference>
<evidence type="ECO:0000259" key="5">
    <source>
        <dbReference type="PROSITE" id="PS50977"/>
    </source>
</evidence>
<dbReference type="Pfam" id="PF00440">
    <property type="entry name" value="TetR_N"/>
    <property type="match status" value="1"/>
</dbReference>
<feature type="domain" description="HTH tetR-type" evidence="5">
    <location>
        <begin position="2"/>
        <end position="62"/>
    </location>
</feature>
<dbReference type="RefSeq" id="WP_296947177.1">
    <property type="nucleotide sequence ID" value="NZ_LT599021.1"/>
</dbReference>
<dbReference type="InterPro" id="IPR001647">
    <property type="entry name" value="HTH_TetR"/>
</dbReference>
<gene>
    <name evidence="6" type="ORF">KL86DYS2_10691</name>
</gene>
<proteinExistence type="predicted"/>
<organism evidence="6">
    <name type="scientific">uncultured Dysgonomonas sp</name>
    <dbReference type="NCBI Taxonomy" id="206096"/>
    <lineage>
        <taxon>Bacteria</taxon>
        <taxon>Pseudomonadati</taxon>
        <taxon>Bacteroidota</taxon>
        <taxon>Bacteroidia</taxon>
        <taxon>Bacteroidales</taxon>
        <taxon>Dysgonomonadaceae</taxon>
        <taxon>Dysgonomonas</taxon>
        <taxon>environmental samples</taxon>
    </lineage>
</organism>
<keyword evidence="3" id="KW-0804">Transcription</keyword>
<evidence type="ECO:0000256" key="1">
    <source>
        <dbReference type="ARBA" id="ARBA00023015"/>
    </source>
</evidence>
<feature type="DNA-binding region" description="H-T-H motif" evidence="4">
    <location>
        <begin position="25"/>
        <end position="44"/>
    </location>
</feature>
<keyword evidence="1" id="KW-0805">Transcription regulation</keyword>
<dbReference type="AlphaFoldDB" id="A0A212J464"/>
<evidence type="ECO:0000313" key="6">
    <source>
        <dbReference type="EMBL" id="SBV94233.1"/>
    </source>
</evidence>
<evidence type="ECO:0000256" key="2">
    <source>
        <dbReference type="ARBA" id="ARBA00023125"/>
    </source>
</evidence>
<keyword evidence="2 4" id="KW-0238">DNA-binding</keyword>
<dbReference type="PRINTS" id="PR00455">
    <property type="entry name" value="HTHTETR"/>
</dbReference>
<protein>
    <recommendedName>
        <fullName evidence="5">HTH tetR-type domain-containing protein</fullName>
    </recommendedName>
</protein>
<evidence type="ECO:0000256" key="3">
    <source>
        <dbReference type="ARBA" id="ARBA00023163"/>
    </source>
</evidence>
<dbReference type="PANTHER" id="PTHR47506">
    <property type="entry name" value="TRANSCRIPTIONAL REGULATORY PROTEIN"/>
    <property type="match status" value="1"/>
</dbReference>
<reference evidence="6" key="1">
    <citation type="submission" date="2016-04" db="EMBL/GenBank/DDBJ databases">
        <authorList>
            <person name="Evans L.H."/>
            <person name="Alamgir A."/>
            <person name="Owens N."/>
            <person name="Weber N.D."/>
            <person name="Virtaneva K."/>
            <person name="Barbian K."/>
            <person name="Babar A."/>
            <person name="Rosenke K."/>
        </authorList>
    </citation>
    <scope>NUCLEOTIDE SEQUENCE</scope>
    <source>
        <strain evidence="6">86-2</strain>
    </source>
</reference>
<dbReference type="PROSITE" id="PS50977">
    <property type="entry name" value="HTH_TETR_2"/>
    <property type="match status" value="1"/>
</dbReference>
<sequence length="205" mass="24439">MKYSREYILRRAFDVFMNKGYDSASISVLQEELQMSRGALYHYFKNKEELFNAVIDEYFFKIFDKLQHNMDKHTYSLEKFIEVMHRRQKIFVNAFTRAGVTHTIFLNYTALVIQAGKHYPNFLERFKIINNRSLESWKDAMRNSIKAGEIKDDIDIDILAILFNNTSVKETSDRDCNDSSFAINVMQDMNRRMEVMRYLYSLIKV</sequence>
<dbReference type="EMBL" id="FLUL01000001">
    <property type="protein sequence ID" value="SBV94233.1"/>
    <property type="molecule type" value="Genomic_DNA"/>
</dbReference>
<dbReference type="InterPro" id="IPR009057">
    <property type="entry name" value="Homeodomain-like_sf"/>
</dbReference>